<comment type="caution">
    <text evidence="1">The sequence shown here is derived from an EMBL/GenBank/DDBJ whole genome shotgun (WGS) entry which is preliminary data.</text>
</comment>
<sequence>MRKSGQCLVHRGRKELNPAVSGARAVTLHLDPYSEDNVFLKKSSVDVQKRKKWLRLNFLTSFPEEGQERPGQEAADSVESTAAPGVRGSLSLVHIGPIRRAHLAPLPQKNSVRTRGSVESCVPAFSAGDYRRRL</sequence>
<proteinExistence type="predicted"/>
<evidence type="ECO:0000313" key="2">
    <source>
        <dbReference type="Proteomes" id="UP001157502"/>
    </source>
</evidence>
<organism evidence="1 2">
    <name type="scientific">Dallia pectoralis</name>
    <name type="common">Alaska blackfish</name>
    <dbReference type="NCBI Taxonomy" id="75939"/>
    <lineage>
        <taxon>Eukaryota</taxon>
        <taxon>Metazoa</taxon>
        <taxon>Chordata</taxon>
        <taxon>Craniata</taxon>
        <taxon>Vertebrata</taxon>
        <taxon>Euteleostomi</taxon>
        <taxon>Actinopterygii</taxon>
        <taxon>Neopterygii</taxon>
        <taxon>Teleostei</taxon>
        <taxon>Protacanthopterygii</taxon>
        <taxon>Esociformes</taxon>
        <taxon>Umbridae</taxon>
        <taxon>Dallia</taxon>
    </lineage>
</organism>
<gene>
    <name evidence="1" type="ORF">DPEC_G00150360</name>
</gene>
<dbReference type="EMBL" id="CM055739">
    <property type="protein sequence ID" value="KAJ8003633.1"/>
    <property type="molecule type" value="Genomic_DNA"/>
</dbReference>
<name>A0ACC2GJ45_DALPE</name>
<dbReference type="Proteomes" id="UP001157502">
    <property type="component" value="Chromosome 12"/>
</dbReference>
<protein>
    <submittedName>
        <fullName evidence="1">Uncharacterized protein</fullName>
    </submittedName>
</protein>
<keyword evidence="2" id="KW-1185">Reference proteome</keyword>
<reference evidence="1" key="1">
    <citation type="submission" date="2021-05" db="EMBL/GenBank/DDBJ databases">
        <authorList>
            <person name="Pan Q."/>
            <person name="Jouanno E."/>
            <person name="Zahm M."/>
            <person name="Klopp C."/>
            <person name="Cabau C."/>
            <person name="Louis A."/>
            <person name="Berthelot C."/>
            <person name="Parey E."/>
            <person name="Roest Crollius H."/>
            <person name="Montfort J."/>
            <person name="Robinson-Rechavi M."/>
            <person name="Bouchez O."/>
            <person name="Lampietro C."/>
            <person name="Lopez Roques C."/>
            <person name="Donnadieu C."/>
            <person name="Postlethwait J."/>
            <person name="Bobe J."/>
            <person name="Dillon D."/>
            <person name="Chandos A."/>
            <person name="von Hippel F."/>
            <person name="Guiguen Y."/>
        </authorList>
    </citation>
    <scope>NUCLEOTIDE SEQUENCE</scope>
    <source>
        <strain evidence="1">YG-Jan2019</strain>
    </source>
</reference>
<accession>A0ACC2GJ45</accession>
<evidence type="ECO:0000313" key="1">
    <source>
        <dbReference type="EMBL" id="KAJ8003633.1"/>
    </source>
</evidence>